<dbReference type="Proteomes" id="UP001549920">
    <property type="component" value="Unassembled WGS sequence"/>
</dbReference>
<evidence type="ECO:0000256" key="1">
    <source>
        <dbReference type="SAM" id="SignalP"/>
    </source>
</evidence>
<dbReference type="Gene3D" id="2.130.10.10">
    <property type="entry name" value="YVTN repeat-like/Quinoprotein amine dehydrogenase"/>
    <property type="match status" value="1"/>
</dbReference>
<sequence>MSSGGSMNSIAIFLLTAYYILALSHAGPIETKTTSDLDEKDVIYTGEHDIVKIYTSLALLEAQQQRIVFFIEADINNDGSKVDKGLYVIIDNSTTKLLDNGKDIAGDGSGKVFFATNDGVYAYSPKERKAFKYGHLEEKIISLAVENNTGVIYALNEHHVMYKITENGNKLDVDDRVKHAHVIISDTADNLYYYGEDKNLYILVDKEAKKIEGLPENPGSITFMRPPVGVDGIFLIANDEPYSVYSNGTTIKSKDVRLNRTKPTAYSFDALLLLYFGHEKKIYEINVLAEIMADAVAQMLVPKIS</sequence>
<dbReference type="InterPro" id="IPR015943">
    <property type="entry name" value="WD40/YVTN_repeat-like_dom_sf"/>
</dbReference>
<organism evidence="2 3">
    <name type="scientific">Loxostege sticticalis</name>
    <name type="common">Beet webworm moth</name>
    <dbReference type="NCBI Taxonomy" id="481309"/>
    <lineage>
        <taxon>Eukaryota</taxon>
        <taxon>Metazoa</taxon>
        <taxon>Ecdysozoa</taxon>
        <taxon>Arthropoda</taxon>
        <taxon>Hexapoda</taxon>
        <taxon>Insecta</taxon>
        <taxon>Pterygota</taxon>
        <taxon>Neoptera</taxon>
        <taxon>Endopterygota</taxon>
        <taxon>Lepidoptera</taxon>
        <taxon>Glossata</taxon>
        <taxon>Ditrysia</taxon>
        <taxon>Pyraloidea</taxon>
        <taxon>Crambidae</taxon>
        <taxon>Pyraustinae</taxon>
        <taxon>Loxostege</taxon>
    </lineage>
</organism>
<gene>
    <name evidence="2" type="ORF">ABMA27_000881</name>
</gene>
<reference evidence="2 3" key="1">
    <citation type="submission" date="2024-06" db="EMBL/GenBank/DDBJ databases">
        <title>A chromosome-level genome assembly of beet webworm, Loxostege sticticalis.</title>
        <authorList>
            <person name="Zhang Y."/>
        </authorList>
    </citation>
    <scope>NUCLEOTIDE SEQUENCE [LARGE SCALE GENOMIC DNA]</scope>
    <source>
        <strain evidence="2">AQ026</strain>
        <tissue evidence="2">Whole body</tissue>
    </source>
</reference>
<evidence type="ECO:0000313" key="2">
    <source>
        <dbReference type="EMBL" id="KAL0882396.1"/>
    </source>
</evidence>
<dbReference type="EMBL" id="JBEUOH010000010">
    <property type="protein sequence ID" value="KAL0882396.1"/>
    <property type="molecule type" value="Genomic_DNA"/>
</dbReference>
<evidence type="ECO:0000313" key="3">
    <source>
        <dbReference type="Proteomes" id="UP001549920"/>
    </source>
</evidence>
<accession>A0ABR3I0R0</accession>
<proteinExistence type="predicted"/>
<comment type="caution">
    <text evidence="2">The sequence shown here is derived from an EMBL/GenBank/DDBJ whole genome shotgun (WGS) entry which is preliminary data.</text>
</comment>
<feature type="signal peptide" evidence="1">
    <location>
        <begin position="1"/>
        <end position="26"/>
    </location>
</feature>
<feature type="chain" id="PRO_5046190406" evidence="1">
    <location>
        <begin position="27"/>
        <end position="305"/>
    </location>
</feature>
<keyword evidence="3" id="KW-1185">Reference proteome</keyword>
<keyword evidence="1" id="KW-0732">Signal</keyword>
<protein>
    <submittedName>
        <fullName evidence="2">Uncharacterized protein</fullName>
    </submittedName>
</protein>
<name>A0ABR3I0R0_LOXSC</name>